<dbReference type="GO" id="GO:0006529">
    <property type="term" value="P:asparagine biosynthetic process"/>
    <property type="evidence" value="ECO:0007669"/>
    <property type="project" value="InterPro"/>
</dbReference>
<dbReference type="InterPro" id="IPR014729">
    <property type="entry name" value="Rossmann-like_a/b/a_fold"/>
</dbReference>
<feature type="region of interest" description="Disordered" evidence="1">
    <location>
        <begin position="20"/>
        <end position="39"/>
    </location>
</feature>
<dbReference type="Pfam" id="PF00733">
    <property type="entry name" value="Asn_synthase"/>
    <property type="match status" value="1"/>
</dbReference>
<evidence type="ECO:0000259" key="2">
    <source>
        <dbReference type="Pfam" id="PF00733"/>
    </source>
</evidence>
<evidence type="ECO:0000313" key="3">
    <source>
        <dbReference type="EMBL" id="NNH03288.1"/>
    </source>
</evidence>
<dbReference type="RefSeq" id="WP_167037633.1">
    <property type="nucleotide sequence ID" value="NZ_BAAANA010000001.1"/>
</dbReference>
<keyword evidence="4" id="KW-1185">Reference proteome</keyword>
<sequence>MAVQTDAAHPRFDRLVGVESGLGFPTEHPPIGIPRRRGPRPPVRELLETLVAQAFGDRPTYVLFSGGRDSSAILAVAQKVARGIGADEPIPVTVRHVGDAAAEESEWQELVFAHLGIGRRIILEFDGEQSWLGDAAQRALRRHGLVWPESVQLQSAIYEHLSPGAVLSGEGGDMMIGGRRLTPLGDAVRDLRPRRALRLVRPTFFPPRSTPEGGHYAWRTPAARERLHTAFAHWSHEPLSAAGGFRYMMSQPPIYVGRRNLEASAAEFGSVAVNPLMDPRFVDAVSRAAGTFGLGDRTAMMRWLFSDLLPDSVLARSTKAAFNTTRWRAREEEFAREWDGSGLDPEYVDVESLRRVWLEGPRILTAYHLHAAWLSHHGLPLVPDGT</sequence>
<dbReference type="InterPro" id="IPR001962">
    <property type="entry name" value="Asn_synthase"/>
</dbReference>
<dbReference type="SUPFAM" id="SSF52402">
    <property type="entry name" value="Adenine nucleotide alpha hydrolases-like"/>
    <property type="match status" value="1"/>
</dbReference>
<protein>
    <submittedName>
        <fullName evidence="3">Asparagine synthase</fullName>
    </submittedName>
</protein>
<feature type="domain" description="Asparagine synthetase" evidence="2">
    <location>
        <begin position="43"/>
        <end position="358"/>
    </location>
</feature>
<dbReference type="GO" id="GO:0004066">
    <property type="term" value="F:asparagine synthase (glutamine-hydrolyzing) activity"/>
    <property type="evidence" value="ECO:0007669"/>
    <property type="project" value="InterPro"/>
</dbReference>
<dbReference type="EMBL" id="JABEMB010000004">
    <property type="protein sequence ID" value="NNH03288.1"/>
    <property type="molecule type" value="Genomic_DNA"/>
</dbReference>
<reference evidence="3 4" key="1">
    <citation type="submission" date="2020-05" db="EMBL/GenBank/DDBJ databases">
        <title>MicrobeNet Type strains.</title>
        <authorList>
            <person name="Nicholson A.C."/>
        </authorList>
    </citation>
    <scope>NUCLEOTIDE SEQUENCE [LARGE SCALE GENOMIC DNA]</scope>
    <source>
        <strain evidence="3 4">JCM 14282</strain>
    </source>
</reference>
<dbReference type="Gene3D" id="3.40.50.620">
    <property type="entry name" value="HUPs"/>
    <property type="match status" value="1"/>
</dbReference>
<proteinExistence type="predicted"/>
<comment type="caution">
    <text evidence="3">The sequence shown here is derived from an EMBL/GenBank/DDBJ whole genome shotgun (WGS) entry which is preliminary data.</text>
</comment>
<evidence type="ECO:0000313" key="4">
    <source>
        <dbReference type="Proteomes" id="UP000543598"/>
    </source>
</evidence>
<dbReference type="AlphaFoldDB" id="A0A7Y2M1C0"/>
<dbReference type="Proteomes" id="UP000543598">
    <property type="component" value="Unassembled WGS sequence"/>
</dbReference>
<evidence type="ECO:0000256" key="1">
    <source>
        <dbReference type="SAM" id="MobiDB-lite"/>
    </source>
</evidence>
<accession>A0A7Y2M1C0</accession>
<organism evidence="3 4">
    <name type="scientific">Microbacterium ulmi</name>
    <dbReference type="NCBI Taxonomy" id="179095"/>
    <lineage>
        <taxon>Bacteria</taxon>
        <taxon>Bacillati</taxon>
        <taxon>Actinomycetota</taxon>
        <taxon>Actinomycetes</taxon>
        <taxon>Micrococcales</taxon>
        <taxon>Microbacteriaceae</taxon>
        <taxon>Microbacterium</taxon>
    </lineage>
</organism>
<gene>
    <name evidence="3" type="ORF">HLA99_05430</name>
</gene>
<name>A0A7Y2M1C0_9MICO</name>